<dbReference type="eggNOG" id="KOG2743">
    <property type="taxonomic scope" value="Eukaryota"/>
</dbReference>
<dbReference type="PANTHER" id="PTHR43603:SF1">
    <property type="entry name" value="ZINC-REGULATED GTPASE METALLOPROTEIN ACTIVATOR 1"/>
    <property type="match status" value="1"/>
</dbReference>
<dbReference type="OMA" id="CCTLGGE"/>
<dbReference type="Gene3D" id="3.40.50.300">
    <property type="entry name" value="P-loop containing nucleotide triphosphate hydrolases"/>
    <property type="match status" value="1"/>
</dbReference>
<dbReference type="Proteomes" id="UP000002009">
    <property type="component" value="Chromosome 2"/>
</dbReference>
<dbReference type="CDD" id="cd03112">
    <property type="entry name" value="CobW-like"/>
    <property type="match status" value="1"/>
</dbReference>
<dbReference type="SUPFAM" id="SSF90002">
    <property type="entry name" value="Hypothetical protein YjiA, C-terminal domain"/>
    <property type="match status" value="1"/>
</dbReference>
<feature type="compositionally biased region" description="Basic and acidic residues" evidence="1">
    <location>
        <begin position="40"/>
        <end position="64"/>
    </location>
</feature>
<dbReference type="Pfam" id="PF02492">
    <property type="entry name" value="cobW"/>
    <property type="match status" value="1"/>
</dbReference>
<dbReference type="InterPro" id="IPR011629">
    <property type="entry name" value="CobW-like_C"/>
</dbReference>
<dbReference type="SMART" id="SM00833">
    <property type="entry name" value="CobW_C"/>
    <property type="match status" value="1"/>
</dbReference>
<dbReference type="OrthoDB" id="272672at2759"/>
<accession>C1DY15</accession>
<evidence type="ECO:0000259" key="2">
    <source>
        <dbReference type="SMART" id="SM00833"/>
    </source>
</evidence>
<dbReference type="Pfam" id="PF07683">
    <property type="entry name" value="CobW_C"/>
    <property type="match status" value="1"/>
</dbReference>
<proteinExistence type="predicted"/>
<dbReference type="InterPro" id="IPR003495">
    <property type="entry name" value="CobW/HypB/UreG_nucleotide-bd"/>
</dbReference>
<dbReference type="InterPro" id="IPR051927">
    <property type="entry name" value="Zn_Chap_cDPG_Synth"/>
</dbReference>
<evidence type="ECO:0000313" key="4">
    <source>
        <dbReference type="Proteomes" id="UP000002009"/>
    </source>
</evidence>
<feature type="domain" description="CobW C-terminal" evidence="2">
    <location>
        <begin position="384"/>
        <end position="488"/>
    </location>
</feature>
<dbReference type="SUPFAM" id="SSF52540">
    <property type="entry name" value="P-loop containing nucleoside triphosphate hydrolases"/>
    <property type="match status" value="1"/>
</dbReference>
<dbReference type="RefSeq" id="XP_002499608.1">
    <property type="nucleotide sequence ID" value="XM_002499562.1"/>
</dbReference>
<dbReference type="KEGG" id="mis:MICPUN_56096"/>
<organism evidence="3 4">
    <name type="scientific">Micromonas commoda (strain RCC299 / NOUM17 / CCMP2709)</name>
    <name type="common">Picoplanktonic green alga</name>
    <dbReference type="NCBI Taxonomy" id="296587"/>
    <lineage>
        <taxon>Eukaryota</taxon>
        <taxon>Viridiplantae</taxon>
        <taxon>Chlorophyta</taxon>
        <taxon>Mamiellophyceae</taxon>
        <taxon>Mamiellales</taxon>
        <taxon>Mamiellaceae</taxon>
        <taxon>Micromonas</taxon>
    </lineage>
</organism>
<evidence type="ECO:0000256" key="1">
    <source>
        <dbReference type="SAM" id="MobiDB-lite"/>
    </source>
</evidence>
<evidence type="ECO:0000313" key="3">
    <source>
        <dbReference type="EMBL" id="ACO60866.1"/>
    </source>
</evidence>
<feature type="region of interest" description="Disordered" evidence="1">
    <location>
        <begin position="1"/>
        <end position="64"/>
    </location>
</feature>
<feature type="region of interest" description="Disordered" evidence="1">
    <location>
        <begin position="330"/>
        <end position="386"/>
    </location>
</feature>
<reference evidence="3 4" key="1">
    <citation type="journal article" date="2009" name="Science">
        <title>Green evolution and dynamic adaptations revealed by genomes of the marine picoeukaryotes Micromonas.</title>
        <authorList>
            <person name="Worden A.Z."/>
            <person name="Lee J.H."/>
            <person name="Mock T."/>
            <person name="Rouze P."/>
            <person name="Simmons M.P."/>
            <person name="Aerts A.L."/>
            <person name="Allen A.E."/>
            <person name="Cuvelier M.L."/>
            <person name="Derelle E."/>
            <person name="Everett M.V."/>
            <person name="Foulon E."/>
            <person name="Grimwood J."/>
            <person name="Gundlach H."/>
            <person name="Henrissat B."/>
            <person name="Napoli C."/>
            <person name="McDonald S.M."/>
            <person name="Parker M.S."/>
            <person name="Rombauts S."/>
            <person name="Salamov A."/>
            <person name="Von Dassow P."/>
            <person name="Badger J.H."/>
            <person name="Coutinho P.M."/>
            <person name="Demir E."/>
            <person name="Dubchak I."/>
            <person name="Gentemann C."/>
            <person name="Eikrem W."/>
            <person name="Gready J.E."/>
            <person name="John U."/>
            <person name="Lanier W."/>
            <person name="Lindquist E.A."/>
            <person name="Lucas S."/>
            <person name="Mayer K.F."/>
            <person name="Moreau H."/>
            <person name="Not F."/>
            <person name="Otillar R."/>
            <person name="Panaud O."/>
            <person name="Pangilinan J."/>
            <person name="Paulsen I."/>
            <person name="Piegu B."/>
            <person name="Poliakov A."/>
            <person name="Robbens S."/>
            <person name="Schmutz J."/>
            <person name="Toulza E."/>
            <person name="Wyss T."/>
            <person name="Zelensky A."/>
            <person name="Zhou K."/>
            <person name="Armbrust E.V."/>
            <person name="Bhattacharya D."/>
            <person name="Goodenough U.W."/>
            <person name="Van de Peer Y."/>
            <person name="Grigoriev I.V."/>
        </authorList>
    </citation>
    <scope>NUCLEOTIDE SEQUENCE [LARGE SCALE GENOMIC DNA]</scope>
    <source>
        <strain evidence="4">RCC299 / NOUM17</strain>
    </source>
</reference>
<protein>
    <recommendedName>
        <fullName evidence="2">CobW C-terminal domain-containing protein</fullName>
    </recommendedName>
</protein>
<dbReference type="InParanoid" id="C1DY15"/>
<gene>
    <name evidence="3" type="ORF">MICPUN_56096</name>
</gene>
<dbReference type="InterPro" id="IPR027417">
    <property type="entry name" value="P-loop_NTPase"/>
</dbReference>
<feature type="compositionally biased region" description="Basic and acidic residues" evidence="1">
    <location>
        <begin position="335"/>
        <end position="344"/>
    </location>
</feature>
<dbReference type="GeneID" id="8240803"/>
<dbReference type="PANTHER" id="PTHR43603">
    <property type="entry name" value="COBW DOMAIN-CONTAINING PROTEIN DDB_G0274527"/>
    <property type="match status" value="1"/>
</dbReference>
<dbReference type="STRING" id="296587.C1DY15"/>
<dbReference type="AlphaFoldDB" id="C1DY15"/>
<name>C1DY15_MICCC</name>
<dbReference type="EMBL" id="CP001323">
    <property type="protein sequence ID" value="ACO60866.1"/>
    <property type="molecule type" value="Genomic_DNA"/>
</dbReference>
<keyword evidence="4" id="KW-1185">Reference proteome</keyword>
<sequence>MFGGSIRPASISFGVGGDIRPASKRGSSAVPRRSGGSVETRMEGSRAGADADKAPASRPPRREEDTVNLFRNYELRTAFAPAERRRLPTTLVTGWLGSGKTTVMRHVLANRQDLRVACVVNDFAELNIDAELVARDDNGVMPGSGAGKNTRGVVELTNGCLCCTLGGELETEVWRMLDESAKHGESVADVDYLLIETSGLVDPTETVASLDKKFGKMARVRLDAVVCVVDAEAAAYGAAGFYLDGPDAWRAQLSVADVVLLNKTDLLEGSEKKLKLAREFVGEHAPDARVVECERGRAPLTAILDVELTAQPEGKFGHDWDAAARPFLVSPTGEGLRKPGDRPKPSAAGGGPFVIDPARRTTHAPRGPTGRSRSDGSDESGADFGSVAYEGGPTSLASFQAWVACGIPPGVVRAKGFVTFAEEPGVQYDFHLSGRRRVEIEPSENRGPPGFESAFSKTPAKTRSATRLILIGPDIDRDVALAQLGDLESPPPRSGDLDVAAALAGARELVGSDLRLEWVEAGDWCHPLAAATCAHFRLTGAAANGLTVDEMERNHGVDMNAVNRDLVRALNSGGGGVVVTAASRSDKSTYFGSPETVVRVSLVGGEGALGESWWERVRTASTTALRRHIAHIPKCKCGF</sequence>